<evidence type="ECO:0000313" key="1">
    <source>
        <dbReference type="EMBL" id="PIU35134.1"/>
    </source>
</evidence>
<proteinExistence type="predicted"/>
<reference evidence="2" key="1">
    <citation type="submission" date="2017-09" db="EMBL/GenBank/DDBJ databases">
        <title>Depth-based differentiation of microbial function through sediment-hosted aquifers and enrichment of novel symbionts in the deep terrestrial subsurface.</title>
        <authorList>
            <person name="Probst A.J."/>
            <person name="Ladd B."/>
            <person name="Jarett J.K."/>
            <person name="Geller-Mcgrath D.E."/>
            <person name="Sieber C.M.K."/>
            <person name="Emerson J.B."/>
            <person name="Anantharaman K."/>
            <person name="Thomas B.C."/>
            <person name="Malmstrom R."/>
            <person name="Stieglmeier M."/>
            <person name="Klingl A."/>
            <person name="Woyke T."/>
            <person name="Ryan C.M."/>
            <person name="Banfield J.F."/>
        </authorList>
    </citation>
    <scope>NUCLEOTIDE SEQUENCE [LARGE SCALE GENOMIC DNA]</scope>
</reference>
<dbReference type="EMBL" id="PEWZ01000080">
    <property type="protein sequence ID" value="PIU35134.1"/>
    <property type="molecule type" value="Genomic_DNA"/>
</dbReference>
<accession>A0A2M6YRB9</accession>
<dbReference type="Proteomes" id="UP000229502">
    <property type="component" value="Unassembled WGS sequence"/>
</dbReference>
<comment type="caution">
    <text evidence="1">The sequence shown here is derived from an EMBL/GenBank/DDBJ whole genome shotgun (WGS) entry which is preliminary data.</text>
</comment>
<name>A0A2M6YRB9_9BACT</name>
<gene>
    <name evidence="1" type="ORF">COT03_01640</name>
</gene>
<organism evidence="1 2">
    <name type="scientific">Candidatus Shapirobacteria bacterium CG07_land_8_20_14_0_80_39_18</name>
    <dbReference type="NCBI Taxonomy" id="1974882"/>
    <lineage>
        <taxon>Bacteria</taxon>
        <taxon>Candidatus Shapironibacteriota</taxon>
    </lineage>
</organism>
<evidence type="ECO:0000313" key="2">
    <source>
        <dbReference type="Proteomes" id="UP000229502"/>
    </source>
</evidence>
<sequence>MSFKKFIIYSQEEDVYCFDWSSKIEGFTIITSVNIREFIINIFNKRINRIRLHKLIGWLKGEIRTEYIENKNGFNALFTFNSNKFEKTFPKSLFIDDIYAKHSTNLYRFVSLIELEILKQCPLNKNLLLISDCIKKVSSKNIYLIVIYSSGQKKDILQKTAADYYVDFSLKDWSELTIKILLSKLKNKSVSKYFPIIDYERFFANQKTNAQIEKIRDYIHPKSIDIAASSHYPFDQFDLEIQTLISSTWLERDDLYLGSNKKLNYKTLDTLIFEQLSVILDRYKNFNNKLPVRKLLTPDGIFQSKTRYWYDKNRIYAVPVRNGFINKSKAIEVEFKEVDSEMAANYERCFHYIHNNRHFSTAFGLFIRDEKFPYAISILDFLGYRSIDYKIKFLNQAGINQEQCVDEIRLYSLPWAPMLTSSLLAELVRKHLIVNFPNITTSITAVNRNLFKGIYIIQAGYIPLALKPTTFNYGEISINNKLIKFYQGSAGRPPTNSPFLLLPTVEYYRSIKKAVNVNKPQGKVLVIPRV</sequence>
<protein>
    <submittedName>
        <fullName evidence="1">Uncharacterized protein</fullName>
    </submittedName>
</protein>
<dbReference type="AlphaFoldDB" id="A0A2M6YRB9"/>